<dbReference type="STRING" id="570519.SAMN04488116_3120"/>
<name>A0A1M5P7P8_9FLAO</name>
<reference evidence="3" key="1">
    <citation type="submission" date="2016-11" db="EMBL/GenBank/DDBJ databases">
        <authorList>
            <person name="Varghese N."/>
            <person name="Submissions S."/>
        </authorList>
    </citation>
    <scope>NUCLEOTIDE SEQUENCE [LARGE SCALE GENOMIC DNA]</scope>
    <source>
        <strain evidence="3">DSM 22638</strain>
    </source>
</reference>
<evidence type="ECO:0000313" key="2">
    <source>
        <dbReference type="EMBL" id="SHG97820.1"/>
    </source>
</evidence>
<dbReference type="SUPFAM" id="SSF56601">
    <property type="entry name" value="beta-lactamase/transpeptidase-like"/>
    <property type="match status" value="1"/>
</dbReference>
<keyword evidence="3" id="KW-1185">Reference proteome</keyword>
<dbReference type="InterPro" id="IPR050789">
    <property type="entry name" value="Diverse_Enzym_Activities"/>
</dbReference>
<protein>
    <submittedName>
        <fullName evidence="2">CubicO group peptidase, beta-lactamase class C family</fullName>
    </submittedName>
</protein>
<accession>A0A1M5P7P8</accession>
<evidence type="ECO:0000259" key="1">
    <source>
        <dbReference type="Pfam" id="PF00144"/>
    </source>
</evidence>
<dbReference type="AlphaFoldDB" id="A0A1M5P7P8"/>
<organism evidence="2 3">
    <name type="scientific">Flagellimonas flava</name>
    <dbReference type="NCBI Taxonomy" id="570519"/>
    <lineage>
        <taxon>Bacteria</taxon>
        <taxon>Pseudomonadati</taxon>
        <taxon>Bacteroidota</taxon>
        <taxon>Flavobacteriia</taxon>
        <taxon>Flavobacteriales</taxon>
        <taxon>Flavobacteriaceae</taxon>
        <taxon>Flagellimonas</taxon>
    </lineage>
</organism>
<dbReference type="EMBL" id="FQWL01000006">
    <property type="protein sequence ID" value="SHG97820.1"/>
    <property type="molecule type" value="Genomic_DNA"/>
</dbReference>
<evidence type="ECO:0000313" key="3">
    <source>
        <dbReference type="Proteomes" id="UP000184532"/>
    </source>
</evidence>
<feature type="domain" description="Beta-lactamase-related" evidence="1">
    <location>
        <begin position="40"/>
        <end position="349"/>
    </location>
</feature>
<dbReference type="InterPro" id="IPR001466">
    <property type="entry name" value="Beta-lactam-related"/>
</dbReference>
<dbReference type="PANTHER" id="PTHR43283">
    <property type="entry name" value="BETA-LACTAMASE-RELATED"/>
    <property type="match status" value="1"/>
</dbReference>
<dbReference type="Proteomes" id="UP000184532">
    <property type="component" value="Unassembled WGS sequence"/>
</dbReference>
<dbReference type="Pfam" id="PF00144">
    <property type="entry name" value="Beta-lactamase"/>
    <property type="match status" value="1"/>
</dbReference>
<sequence length="364" mass="41950">MQLKIYRLLVLLTFASCSSQNNPDLKSYIGIAVPGDSLHNYIESKRNQLNIPGLSFALINEGQVVYHNTFGYSNKEEKKLVTDKTIFEAASLSKSVFAFFVMSYVEQGVLDLDRPLYKYLPYPDIESDQRYKQITARMVLSHRSGFPNWRENEPDGKLKIKFEPGTDYEYSGEGYQYLAMVLKHIEKTDWSGLENSFQNKVAKPLGMVNSTFVPTSKTMSSKAEPYNEKGNRIDWENSYWYKKDKSKFIAPASMHTEALDFSKWMITVMHGQLLSKESYKELFKHHSKTATTSSGMNIYYTLGFLNPDGKYSTVFIHDGNNEGFTSWFLLDIEKDWGYVIFTNSDNGGVLGNDLWNYFEKEDYN</sequence>
<gene>
    <name evidence="2" type="ORF">SAMN04488116_3120</name>
</gene>
<proteinExistence type="predicted"/>
<dbReference type="PANTHER" id="PTHR43283:SF18">
    <property type="match status" value="1"/>
</dbReference>
<dbReference type="Gene3D" id="3.40.710.10">
    <property type="entry name" value="DD-peptidase/beta-lactamase superfamily"/>
    <property type="match status" value="1"/>
</dbReference>
<dbReference type="InterPro" id="IPR012338">
    <property type="entry name" value="Beta-lactam/transpept-like"/>
</dbReference>
<dbReference type="OrthoDB" id="1357763at2"/>